<accession>A0ABS6UMS9</accession>
<dbReference type="PROSITE" id="PS50043">
    <property type="entry name" value="HTH_LUXR_2"/>
    <property type="match status" value="1"/>
</dbReference>
<evidence type="ECO:0000259" key="3">
    <source>
        <dbReference type="PROSITE" id="PS50043"/>
    </source>
</evidence>
<dbReference type="EMBL" id="JADQDK010000001">
    <property type="protein sequence ID" value="MBW0133550.1"/>
    <property type="molecule type" value="Genomic_DNA"/>
</dbReference>
<dbReference type="InterPro" id="IPR041664">
    <property type="entry name" value="AAA_16"/>
</dbReference>
<keyword evidence="5" id="KW-1185">Reference proteome</keyword>
<proteinExistence type="predicted"/>
<evidence type="ECO:0000256" key="1">
    <source>
        <dbReference type="ARBA" id="ARBA00022741"/>
    </source>
</evidence>
<comment type="caution">
    <text evidence="4">The sequence shown here is derived from an EMBL/GenBank/DDBJ whole genome shotgun (WGS) entry which is preliminary data.</text>
</comment>
<gene>
    <name evidence="4" type="ORF">I4I81_04685</name>
</gene>
<name>A0ABS6UMS9_9PSEU</name>
<organism evidence="4 5">
    <name type="scientific">Pseudonocardia abyssalis</name>
    <dbReference type="NCBI Taxonomy" id="2792008"/>
    <lineage>
        <taxon>Bacteria</taxon>
        <taxon>Bacillati</taxon>
        <taxon>Actinomycetota</taxon>
        <taxon>Actinomycetes</taxon>
        <taxon>Pseudonocardiales</taxon>
        <taxon>Pseudonocardiaceae</taxon>
        <taxon>Pseudonocardia</taxon>
    </lineage>
</organism>
<dbReference type="Proteomes" id="UP000694287">
    <property type="component" value="Unassembled WGS sequence"/>
</dbReference>
<keyword evidence="1" id="KW-0547">Nucleotide-binding</keyword>
<dbReference type="RefSeq" id="WP_218602594.1">
    <property type="nucleotide sequence ID" value="NZ_JADQDJ010000072.1"/>
</dbReference>
<reference evidence="4 5" key="1">
    <citation type="submission" date="2020-11" db="EMBL/GenBank/DDBJ databases">
        <title>Pseudonocardia abyssalis sp. nov. and Pseudonocardia oceani sp. nov., description and phylogenomic analysis of two novel actinomycetes isolated from the deep Southern Ocean.</title>
        <authorList>
            <person name="Parra J."/>
        </authorList>
    </citation>
    <scope>NUCLEOTIDE SEQUENCE [LARGE SCALE GENOMIC DNA]</scope>
    <source>
        <strain evidence="4 5">KRD-168</strain>
    </source>
</reference>
<dbReference type="InterPro" id="IPR000792">
    <property type="entry name" value="Tscrpt_reg_LuxR_C"/>
</dbReference>
<sequence>MSETVAVGRDAQLAEVERFLDRAADGPAGLLLEGPAGIGKTTVWRAAITAARARGHRVLSATAVDAESDLPFVGLRDLSAVVPVEAGDGLPAVQRAALDVALLRSGDPGAAADPSAVCAAALGVVRLLAAEGPLVVAVDDVTWMDRSSQRLLRYVLRRLRRERVGVLLARRTGEPGVPIGLDAPALAATTVRVELGALDVDDVHVLLTEHAGMALSARTTGHIHRVSGGNPFYAVEIGRAVVAGGRRRPSEEDLPVPGGVLAVTTRRLAALSAAARRTLGVVALLSATTVDRVTAVVGPETAAALEEAVDEGLLDVDGADVRFTHPILRSAVTAGLPALRRQGLHRELAAATDDPAERAVHLAAAATGPDPAVAAALDAAARRASAQGAPDAAAALADRAVALTPPDRPDDRARRVIDAACHHYRADDADTARERLRPLVADLPPGPLRAEALLWSGTFWSEDDTDEALTQLRGALGVVAELAGTDDGGGVLGELAAAAHRQLAVVQVFAGNTFSADAHAHQGLRIALTGSDADSIAESRATLAWTQFWDGHGLRPELLEPASAQRRWTRFAPNDKTPGLVSGMLLSLTDDLDAARATLRAEYGDARDRGLDRAACIALFNLIEVERRAGHWALALDLADEGHRVADASGDGLGRSLLLQARGHVRARLGMLAEARADAADAMALGTAVSSPMAVRFGHTLLGFVELSCGDHAAVDRHLSPLAERLLHGGFDPGLSRFVLDHVEALVALGELDRADVLLARFTAQAQALGRASSLAGATRCRALLLAARGDADGAAAASTEAIAAHERLGAPFEHGRTLLVAGSIHRRAKRRRAARDALRAAVVIFEELGSPPWTARAREELARIGGRAPSATALTGAEERVAALVAAGRSNREVAAELFLTVATVEATLWKVYRKLGVRSRTELSVVRARTVRRSPGR</sequence>
<evidence type="ECO:0000256" key="2">
    <source>
        <dbReference type="ARBA" id="ARBA00022840"/>
    </source>
</evidence>
<evidence type="ECO:0000313" key="5">
    <source>
        <dbReference type="Proteomes" id="UP000694287"/>
    </source>
</evidence>
<feature type="domain" description="HTH luxR-type" evidence="3">
    <location>
        <begin position="868"/>
        <end position="934"/>
    </location>
</feature>
<keyword evidence="2" id="KW-0067">ATP-binding</keyword>
<dbReference type="PANTHER" id="PTHR16305:SF35">
    <property type="entry name" value="TRANSCRIPTIONAL ACTIVATOR DOMAIN"/>
    <property type="match status" value="1"/>
</dbReference>
<dbReference type="PANTHER" id="PTHR16305">
    <property type="entry name" value="TESTICULAR SOLUBLE ADENYLYL CYCLASE"/>
    <property type="match status" value="1"/>
</dbReference>
<dbReference type="SMART" id="SM00421">
    <property type="entry name" value="HTH_LUXR"/>
    <property type="match status" value="1"/>
</dbReference>
<dbReference type="CDD" id="cd06170">
    <property type="entry name" value="LuxR_C_like"/>
    <property type="match status" value="1"/>
</dbReference>
<dbReference type="Pfam" id="PF13191">
    <property type="entry name" value="AAA_16"/>
    <property type="match status" value="1"/>
</dbReference>
<evidence type="ECO:0000313" key="4">
    <source>
        <dbReference type="EMBL" id="MBW0133550.1"/>
    </source>
</evidence>
<dbReference type="Pfam" id="PF00196">
    <property type="entry name" value="GerE"/>
    <property type="match status" value="1"/>
</dbReference>
<protein>
    <submittedName>
        <fullName evidence="4">AAA family ATPase</fullName>
    </submittedName>
</protein>